<evidence type="ECO:0000256" key="3">
    <source>
        <dbReference type="ARBA" id="ARBA00022448"/>
    </source>
</evidence>
<dbReference type="InterPro" id="IPR032197">
    <property type="entry name" value="Atg7_N"/>
</dbReference>
<dbReference type="Pfam" id="PF00899">
    <property type="entry name" value="ThiF"/>
    <property type="match status" value="1"/>
</dbReference>
<evidence type="ECO:0000256" key="2">
    <source>
        <dbReference type="ARBA" id="ARBA00017647"/>
    </source>
</evidence>
<keyword evidence="11" id="KW-1185">Reference proteome</keyword>
<dbReference type="GO" id="GO:0000045">
    <property type="term" value="P:autophagosome assembly"/>
    <property type="evidence" value="ECO:0007669"/>
    <property type="project" value="TreeGrafter"/>
</dbReference>
<dbReference type="InterPro" id="IPR045886">
    <property type="entry name" value="ThiF/MoeB/HesA"/>
</dbReference>
<sequence>MDQAHLLQFEPFGSVVDPGFWHQLGLRKLDIYRLDQSEQPLVGWYSVATRVVNGERERTAPAQFSVDGSSFDAAAAAKTRTLPTGVRAHGILINTNTFDEFKVIDKQAWLRKVGEQIADAIATGDAWHHPDVLCRFVLLTFADLKCHRYSYWFGFPALVAQPAIVSRSWTRVSTIWSEDKAGSSRVEQHGSISPFFGVVISKDNHATVVDLADVRTRREQTEDEVRVLLGFVDPSGLTDHPGWPLRNFAMLLARAGWGASASVLCYRDAPGAIGTTSNAIIELELPVVDLTWPPKVVGWEKNPQGRTASRMADLGSLLDPIRLADTAVDLNLKLMRWRLAPKLQLEKVATTKCLLLGAGTLGCYVARALLGWGVRHITFADSGAVSFSNPVRQPLFTYEDCLNGGKPKAVCAAESLSKIFPGVNAAGHLLRIPMPGHPVTNDKQTQEAVESLSNLIDQHDAVFLLMDSRESRWLPTLLGAAKQKIVINAALGFDSFLVMRHGVCTPESNAKLGCYYCNDVVAPADSLKDRSLDQQCTVTRPSLAPIASGMAVELLVSILQHPLGALAPADTSNAPDAHDDERPLGVLPHQIRGQLATFSTTLLQGPAYDRCIACSTKIRQAYQERGYAFLKEAFDDPAVLERLTGLDQLLNEDAIGDWDVADDMGSDDEASLF</sequence>
<gene>
    <name evidence="10" type="ORF">THASP1DRAFT_17212</name>
</gene>
<name>A0A4P9XN42_9FUNG</name>
<dbReference type="InterPro" id="IPR006285">
    <property type="entry name" value="Atg7"/>
</dbReference>
<organism evidence="10 11">
    <name type="scientific">Thamnocephalis sphaerospora</name>
    <dbReference type="NCBI Taxonomy" id="78915"/>
    <lineage>
        <taxon>Eukaryota</taxon>
        <taxon>Fungi</taxon>
        <taxon>Fungi incertae sedis</taxon>
        <taxon>Zoopagomycota</taxon>
        <taxon>Zoopagomycotina</taxon>
        <taxon>Zoopagomycetes</taxon>
        <taxon>Zoopagales</taxon>
        <taxon>Sigmoideomycetaceae</taxon>
        <taxon>Thamnocephalis</taxon>
    </lineage>
</organism>
<evidence type="ECO:0000256" key="7">
    <source>
        <dbReference type="RuleBase" id="RU366022"/>
    </source>
</evidence>
<keyword evidence="7" id="KW-0963">Cytoplasm</keyword>
<dbReference type="Pfam" id="PF16420">
    <property type="entry name" value="ATG7_N"/>
    <property type="match status" value="1"/>
</dbReference>
<keyword evidence="7" id="KW-0833">Ubl conjugation pathway</keyword>
<comment type="function">
    <text evidence="7">E1-like activating enzyme involved in the 2 ubiquitin-like systems required for cytoplasm to vacuole transport (Cvt) and autophagy. Activates ATG12 for its conjugation with ATG5 and ATG8 for its conjugation with phosphatidylethanolamine. Both systems are needed for the ATG8 association to Cvt vesicles and autophagosomes membranes. Autophagy is essential for maintenance of amino acid levels and protein synthesis under nitrogen starvation. Required for selective autophagic degradation of the nucleus (nucleophagy) as well as for mitophagy which contributes to regulate mitochondrial quantity and quality by eliminating the mitochondria to a basal level to fulfill cellular energy requirements and preventing excess ROS production.</text>
</comment>
<protein>
    <recommendedName>
        <fullName evidence="2 7">Ubiquitin-like modifier-activating enzyme ATG7</fullName>
    </recommendedName>
    <alternativeName>
        <fullName evidence="7">Autophagy-related protein 7</fullName>
    </alternativeName>
</protein>
<dbReference type="SUPFAM" id="SSF69572">
    <property type="entry name" value="Activating enzymes of the ubiquitin-like proteins"/>
    <property type="match status" value="1"/>
</dbReference>
<dbReference type="GO" id="GO:0034727">
    <property type="term" value="P:piecemeal microautophagy of the nucleus"/>
    <property type="evidence" value="ECO:0007669"/>
    <property type="project" value="TreeGrafter"/>
</dbReference>
<dbReference type="GO" id="GO:0015031">
    <property type="term" value="P:protein transport"/>
    <property type="evidence" value="ECO:0007669"/>
    <property type="project" value="UniProtKB-UniRule"/>
</dbReference>
<dbReference type="FunFam" id="3.40.50.720:FF:000243">
    <property type="entry name" value="Ubiquitin-like modifier-activating enzyme ATG7"/>
    <property type="match status" value="1"/>
</dbReference>
<evidence type="ECO:0000313" key="11">
    <source>
        <dbReference type="Proteomes" id="UP000271241"/>
    </source>
</evidence>
<evidence type="ECO:0000256" key="1">
    <source>
        <dbReference type="ARBA" id="ARBA00010931"/>
    </source>
</evidence>
<feature type="domain" description="Ubiquitin-like modifier-activating enzyme Atg7 N-terminal" evidence="9">
    <location>
        <begin position="7"/>
        <end position="317"/>
    </location>
</feature>
<dbReference type="STRING" id="78915.A0A4P9XN42"/>
<dbReference type="AlphaFoldDB" id="A0A4P9XN42"/>
<evidence type="ECO:0000259" key="9">
    <source>
        <dbReference type="Pfam" id="PF16420"/>
    </source>
</evidence>
<reference evidence="11" key="1">
    <citation type="journal article" date="2018" name="Nat. Microbiol.">
        <title>Leveraging single-cell genomics to expand the fungal tree of life.</title>
        <authorList>
            <person name="Ahrendt S.R."/>
            <person name="Quandt C.A."/>
            <person name="Ciobanu D."/>
            <person name="Clum A."/>
            <person name="Salamov A."/>
            <person name="Andreopoulos B."/>
            <person name="Cheng J.F."/>
            <person name="Woyke T."/>
            <person name="Pelin A."/>
            <person name="Henrissat B."/>
            <person name="Reynolds N.K."/>
            <person name="Benny G.L."/>
            <person name="Smith M.E."/>
            <person name="James T.Y."/>
            <person name="Grigoriev I.V."/>
        </authorList>
    </citation>
    <scope>NUCLEOTIDE SEQUENCE [LARGE SCALE GENOMIC DNA]</scope>
    <source>
        <strain evidence="11">RSA 1356</strain>
    </source>
</reference>
<dbReference type="PANTHER" id="PTHR10953:SF3">
    <property type="entry name" value="UBIQUITIN-LIKE MODIFIER-ACTIVATING ENZYME ATG7"/>
    <property type="match status" value="1"/>
</dbReference>
<evidence type="ECO:0000313" key="10">
    <source>
        <dbReference type="EMBL" id="RKP07336.1"/>
    </source>
</evidence>
<dbReference type="InterPro" id="IPR000594">
    <property type="entry name" value="ThiF_NAD_FAD-bd"/>
</dbReference>
<proteinExistence type="inferred from homology"/>
<dbReference type="NCBIfam" id="TIGR01381">
    <property type="entry name" value="E1_like_apg7"/>
    <property type="match status" value="1"/>
</dbReference>
<dbReference type="InterPro" id="IPR035985">
    <property type="entry name" value="Ubiquitin-activating_enz"/>
</dbReference>
<dbReference type="GO" id="GO:0006995">
    <property type="term" value="P:cellular response to nitrogen starvation"/>
    <property type="evidence" value="ECO:0007669"/>
    <property type="project" value="TreeGrafter"/>
</dbReference>
<dbReference type="FunFam" id="3.40.140.70:FF:000001">
    <property type="entry name" value="Ubiquitin-like modifier-activating enzyme atg7"/>
    <property type="match status" value="1"/>
</dbReference>
<comment type="subunit">
    <text evidence="7">Homodimer.</text>
</comment>
<dbReference type="OrthoDB" id="338614at2759"/>
<dbReference type="Gene3D" id="3.40.50.720">
    <property type="entry name" value="NAD(P)-binding Rossmann-like Domain"/>
    <property type="match status" value="1"/>
</dbReference>
<dbReference type="Gene3D" id="3.40.140.100">
    <property type="entry name" value="Ubiquitin-like modifier-activating enzyme ATG7 C-terminal domain"/>
    <property type="match status" value="1"/>
</dbReference>
<dbReference type="GO" id="GO:0019779">
    <property type="term" value="F:Atg8 activating enzyme activity"/>
    <property type="evidence" value="ECO:0007669"/>
    <property type="project" value="TreeGrafter"/>
</dbReference>
<evidence type="ECO:0000256" key="6">
    <source>
        <dbReference type="PIRSR" id="PIRSR606285-1"/>
    </source>
</evidence>
<dbReference type="InterPro" id="IPR042523">
    <property type="entry name" value="Atg7_N_2"/>
</dbReference>
<feature type="active site" description="Glycyl thioester intermediate" evidence="6">
    <location>
        <position position="536"/>
    </location>
</feature>
<dbReference type="GO" id="GO:0000407">
    <property type="term" value="C:phagophore assembly site"/>
    <property type="evidence" value="ECO:0007669"/>
    <property type="project" value="UniProtKB-SubCell"/>
</dbReference>
<keyword evidence="4 7" id="KW-0653">Protein transport</keyword>
<keyword evidence="3 7" id="KW-0813">Transport</keyword>
<dbReference type="Gene3D" id="3.40.140.70">
    <property type="entry name" value="Ubiquitin-like modifier-activating enzyme ATG7 N-terminal domain"/>
    <property type="match status" value="1"/>
</dbReference>
<dbReference type="Proteomes" id="UP000271241">
    <property type="component" value="Unassembled WGS sequence"/>
</dbReference>
<dbReference type="PANTHER" id="PTHR10953">
    <property type="entry name" value="UBIQUITIN-ACTIVATING ENZYME E1"/>
    <property type="match status" value="1"/>
</dbReference>
<keyword evidence="5 7" id="KW-0072">Autophagy</keyword>
<evidence type="ECO:0000256" key="5">
    <source>
        <dbReference type="ARBA" id="ARBA00023006"/>
    </source>
</evidence>
<accession>A0A4P9XN42</accession>
<comment type="similarity">
    <text evidence="1 7">Belongs to the ATG7 family.</text>
</comment>
<feature type="domain" description="THIF-type NAD/FAD binding fold" evidence="8">
    <location>
        <begin position="335"/>
        <end position="564"/>
    </location>
</feature>
<comment type="subcellular location">
    <subcellularLocation>
        <location evidence="7">Cytoplasm</location>
    </subcellularLocation>
    <subcellularLocation>
        <location evidence="7">Preautophagosomal structure</location>
    </subcellularLocation>
</comment>
<evidence type="ECO:0000259" key="8">
    <source>
        <dbReference type="Pfam" id="PF00899"/>
    </source>
</evidence>
<dbReference type="InterPro" id="IPR042522">
    <property type="entry name" value="Atg7_N_1"/>
</dbReference>
<dbReference type="EMBL" id="KZ992734">
    <property type="protein sequence ID" value="RKP07336.1"/>
    <property type="molecule type" value="Genomic_DNA"/>
</dbReference>
<dbReference type="GO" id="GO:0019778">
    <property type="term" value="F:Atg12 activating enzyme activity"/>
    <property type="evidence" value="ECO:0007669"/>
    <property type="project" value="TreeGrafter"/>
</dbReference>
<dbReference type="GO" id="GO:0032446">
    <property type="term" value="P:protein modification by small protein conjugation"/>
    <property type="evidence" value="ECO:0007669"/>
    <property type="project" value="TreeGrafter"/>
</dbReference>
<evidence type="ECO:0000256" key="4">
    <source>
        <dbReference type="ARBA" id="ARBA00022927"/>
    </source>
</evidence>
<dbReference type="CDD" id="cd01486">
    <property type="entry name" value="Apg7"/>
    <property type="match status" value="1"/>
</dbReference>
<dbReference type="GO" id="GO:0000422">
    <property type="term" value="P:autophagy of mitochondrion"/>
    <property type="evidence" value="ECO:0007669"/>
    <property type="project" value="TreeGrafter"/>
</dbReference>